<dbReference type="InterPro" id="IPR029020">
    <property type="entry name" value="Ammonium/urea_transptr"/>
</dbReference>
<dbReference type="PANTHER" id="PTHR10464">
    <property type="entry name" value="UREA TRANSPORTER"/>
    <property type="match status" value="1"/>
</dbReference>
<dbReference type="SUPFAM" id="SSF51261">
    <property type="entry name" value="Duplicated hybrid motif"/>
    <property type="match status" value="1"/>
</dbReference>
<gene>
    <name evidence="9" type="ORF">SAMN06265339_0189</name>
</gene>
<feature type="domain" description="M23ase beta-sheet core" evidence="8">
    <location>
        <begin position="385"/>
        <end position="474"/>
    </location>
</feature>
<dbReference type="PANTHER" id="PTHR10464:SF4">
    <property type="entry name" value="UREA TRANSPORTER"/>
    <property type="match status" value="1"/>
</dbReference>
<evidence type="ECO:0000256" key="2">
    <source>
        <dbReference type="ARBA" id="ARBA00005914"/>
    </source>
</evidence>
<evidence type="ECO:0000256" key="1">
    <source>
        <dbReference type="ARBA" id="ARBA00004651"/>
    </source>
</evidence>
<feature type="transmembrane region" description="Helical" evidence="7">
    <location>
        <begin position="92"/>
        <end position="118"/>
    </location>
</feature>
<feature type="transmembrane region" description="Helical" evidence="7">
    <location>
        <begin position="125"/>
        <end position="151"/>
    </location>
</feature>
<feature type="transmembrane region" description="Helical" evidence="7">
    <location>
        <begin position="171"/>
        <end position="191"/>
    </location>
</feature>
<organism evidence="9 10">
    <name type="scientific">Desulfurobacterium pacificum</name>
    <dbReference type="NCBI Taxonomy" id="240166"/>
    <lineage>
        <taxon>Bacteria</taxon>
        <taxon>Pseudomonadati</taxon>
        <taxon>Aquificota</taxon>
        <taxon>Aquificia</taxon>
        <taxon>Desulfurobacteriales</taxon>
        <taxon>Desulfurobacteriaceae</taxon>
        <taxon>Desulfurobacterium</taxon>
    </lineage>
</organism>
<reference evidence="9 10" key="1">
    <citation type="submission" date="2017-05" db="EMBL/GenBank/DDBJ databases">
        <authorList>
            <person name="Varghese N."/>
            <person name="Submissions S."/>
        </authorList>
    </citation>
    <scope>NUCLEOTIDE SEQUENCE [LARGE SCALE GENOMIC DNA]</scope>
    <source>
        <strain evidence="9 10">DSM 15522</strain>
    </source>
</reference>
<feature type="transmembrane region" description="Helical" evidence="7">
    <location>
        <begin position="227"/>
        <end position="245"/>
    </location>
</feature>
<feature type="transmembrane region" description="Helical" evidence="7">
    <location>
        <begin position="196"/>
        <end position="215"/>
    </location>
</feature>
<feature type="transmembrane region" description="Helical" evidence="7">
    <location>
        <begin position="283"/>
        <end position="302"/>
    </location>
</feature>
<dbReference type="Pfam" id="PF03253">
    <property type="entry name" value="UT"/>
    <property type="match status" value="1"/>
</dbReference>
<evidence type="ECO:0000256" key="6">
    <source>
        <dbReference type="ARBA" id="ARBA00023136"/>
    </source>
</evidence>
<keyword evidence="4 7" id="KW-0812">Transmembrane</keyword>
<keyword evidence="3" id="KW-1003">Cell membrane</keyword>
<dbReference type="InterPro" id="IPR011055">
    <property type="entry name" value="Dup_hybrid_motif"/>
</dbReference>
<comment type="subcellular location">
    <subcellularLocation>
        <location evidence="1">Cell membrane</location>
        <topology evidence="1">Multi-pass membrane protein</topology>
    </subcellularLocation>
</comment>
<feature type="transmembrane region" description="Helical" evidence="7">
    <location>
        <begin position="39"/>
        <end position="56"/>
    </location>
</feature>
<evidence type="ECO:0000313" key="9">
    <source>
        <dbReference type="EMBL" id="SMP04205.1"/>
    </source>
</evidence>
<protein>
    <submittedName>
        <fullName evidence="9">Urea transporter</fullName>
    </submittedName>
</protein>
<dbReference type="RefSeq" id="WP_283399697.1">
    <property type="nucleotide sequence ID" value="NZ_FXUB01000001.1"/>
</dbReference>
<accession>A0ABY1N9M8</accession>
<evidence type="ECO:0000256" key="4">
    <source>
        <dbReference type="ARBA" id="ARBA00022692"/>
    </source>
</evidence>
<sequence>MSDYRRFLLPVVRSYSAVFFNSSLAGGVVLLLLTFFTNLNLGIGGLVSVFSSYIFARLIGFKKEFLRLDYYIYNPLLVGLSLGYLFKVNLLSIFFFSVAGIVTFLLTYVMSSVLSYYFRLPVLSVPFVLVSSLFYLASVKFSNLFVGSLYYHDNFSLLRVPLWLKGYLQSLGAVFFMPEVIAGLVISIVLFSVSRILFFLSVLGYFSGVFVEALLKGSYYQAFSDTSAFNFILVSMAVGGVFLIPSLRSYKFALLSSVISVPVVEGIKVFWESYGIPVFALPFNLVTHILLYVLMSVSFYYVTKVYKGTPERTLDYFLTSQKRFPFTGREIALPFSGKWTVWQSFDDEWTHKGAWKYAVDFVVTDEDGNTFKGDGYSLTDYYAFGKPVLSPIDGQVVFVVNDVPDNPPGSADRERNWGNYVVIYDKRGFYVLIAHFKQGSIKVKVGDFVAKGTFLGLCGNSGYSPQPHIHVHVQLLPEAGVPTVPFKFSSYVSKEFFYDVGIPKKGEVVEPVYPDKGLQNRLNFLIDQEFSYEVIMGERVEELNIKVKMAPDGTFYFTDGSAKLYFGVSNSTFYFYHIEGNVNSPLKYFLFCASKVPLTFRENLKWRDYLPLISISSTLKRSILLFISSFSHSLFEIGANLRFVSSDNKLKIVSQIEGLGKRKSACAVVSDTLGFDELNFGDKIIIRRKKDEKTST</sequence>
<dbReference type="Pfam" id="PF01551">
    <property type="entry name" value="Peptidase_M23"/>
    <property type="match status" value="1"/>
</dbReference>
<evidence type="ECO:0000256" key="5">
    <source>
        <dbReference type="ARBA" id="ARBA00022989"/>
    </source>
</evidence>
<dbReference type="Gene3D" id="2.70.70.10">
    <property type="entry name" value="Glucose Permease (Domain IIA)"/>
    <property type="match status" value="1"/>
</dbReference>
<dbReference type="InterPro" id="IPR004937">
    <property type="entry name" value="Urea_transporter"/>
</dbReference>
<dbReference type="Gene3D" id="1.10.3430.10">
    <property type="entry name" value="Ammonium transporter AmtB like domains"/>
    <property type="match status" value="1"/>
</dbReference>
<evidence type="ECO:0000313" key="10">
    <source>
        <dbReference type="Proteomes" id="UP001157911"/>
    </source>
</evidence>
<keyword evidence="5 7" id="KW-1133">Transmembrane helix</keyword>
<dbReference type="Proteomes" id="UP001157911">
    <property type="component" value="Unassembled WGS sequence"/>
</dbReference>
<feature type="transmembrane region" description="Helical" evidence="7">
    <location>
        <begin position="12"/>
        <end position="33"/>
    </location>
</feature>
<keyword evidence="6 7" id="KW-0472">Membrane</keyword>
<feature type="transmembrane region" description="Helical" evidence="7">
    <location>
        <begin position="68"/>
        <end position="86"/>
    </location>
</feature>
<evidence type="ECO:0000259" key="8">
    <source>
        <dbReference type="Pfam" id="PF01551"/>
    </source>
</evidence>
<dbReference type="EMBL" id="FXUB01000001">
    <property type="protein sequence ID" value="SMP04205.1"/>
    <property type="molecule type" value="Genomic_DNA"/>
</dbReference>
<dbReference type="CDD" id="cd12797">
    <property type="entry name" value="M23_peptidase"/>
    <property type="match status" value="1"/>
</dbReference>
<comment type="caution">
    <text evidence="9">The sequence shown here is derived from an EMBL/GenBank/DDBJ whole genome shotgun (WGS) entry which is preliminary data.</text>
</comment>
<dbReference type="InterPro" id="IPR016047">
    <property type="entry name" value="M23ase_b-sheet_dom"/>
</dbReference>
<evidence type="ECO:0000256" key="3">
    <source>
        <dbReference type="ARBA" id="ARBA00022475"/>
    </source>
</evidence>
<comment type="similarity">
    <text evidence="2">Belongs to the urea transporter family.</text>
</comment>
<keyword evidence="10" id="KW-1185">Reference proteome</keyword>
<proteinExistence type="inferred from homology"/>
<evidence type="ECO:0000256" key="7">
    <source>
        <dbReference type="SAM" id="Phobius"/>
    </source>
</evidence>
<name>A0ABY1N9M8_9BACT</name>